<proteinExistence type="predicted"/>
<name>A0ACD5V1P4_AVESA</name>
<reference evidence="1" key="1">
    <citation type="submission" date="2021-05" db="EMBL/GenBank/DDBJ databases">
        <authorList>
            <person name="Scholz U."/>
            <person name="Mascher M."/>
            <person name="Fiebig A."/>
        </authorList>
    </citation>
    <scope>NUCLEOTIDE SEQUENCE [LARGE SCALE GENOMIC DNA]</scope>
</reference>
<reference evidence="1" key="2">
    <citation type="submission" date="2025-09" db="UniProtKB">
        <authorList>
            <consortium name="EnsemblPlants"/>
        </authorList>
    </citation>
    <scope>IDENTIFICATION</scope>
</reference>
<keyword evidence="2" id="KW-1185">Reference proteome</keyword>
<evidence type="ECO:0000313" key="1">
    <source>
        <dbReference type="EnsemblPlants" id="AVESA.00010b.r2.2DG0364900.2.CDS"/>
    </source>
</evidence>
<dbReference type="EnsemblPlants" id="AVESA.00010b.r2.2DG0364900.2">
    <property type="protein sequence ID" value="AVESA.00010b.r2.2DG0364900.2.CDS"/>
    <property type="gene ID" value="AVESA.00010b.r2.2DG0364900"/>
</dbReference>
<dbReference type="Proteomes" id="UP001732700">
    <property type="component" value="Chromosome 2D"/>
</dbReference>
<organism evidence="1 2">
    <name type="scientific">Avena sativa</name>
    <name type="common">Oat</name>
    <dbReference type="NCBI Taxonomy" id="4498"/>
    <lineage>
        <taxon>Eukaryota</taxon>
        <taxon>Viridiplantae</taxon>
        <taxon>Streptophyta</taxon>
        <taxon>Embryophyta</taxon>
        <taxon>Tracheophyta</taxon>
        <taxon>Spermatophyta</taxon>
        <taxon>Magnoliopsida</taxon>
        <taxon>Liliopsida</taxon>
        <taxon>Poales</taxon>
        <taxon>Poaceae</taxon>
        <taxon>BOP clade</taxon>
        <taxon>Pooideae</taxon>
        <taxon>Poodae</taxon>
        <taxon>Poeae</taxon>
        <taxon>Poeae Chloroplast Group 1 (Aveneae type)</taxon>
        <taxon>Aveninae</taxon>
        <taxon>Avena</taxon>
    </lineage>
</organism>
<protein>
    <submittedName>
        <fullName evidence="1">Uncharacterized protein</fullName>
    </submittedName>
</protein>
<accession>A0ACD5V1P4</accession>
<sequence>MAPPPLATAAAAESPENILEVRCVGCRETLEVERGLTEFVCPDCGTPQSLPPELMPPRRRRALPMPRGAADARGARLPCGACSELLSVPVGLSRCACPFCGAELAVDSARLRNYILSSAAADVVPLAPAPASPIVAARETWQEHSSYSTRAGLHRAEPNARLIPTGKTQIERPSRLIHVHPDELQYHHHMIDREEIPAAIVTVANNSLQRNQHSLGHRTLHDEEIHVFPLNEVRDHVNDQCPSYTVQPKRAQMARLHRVIHSEEMQEGPLSHEVYREARRTELIYDTAATHRNQKVGCSAAPQSLSVEEKHMKTPSEIIQEAYKHPYHEGHGKGSHVGCLDLDGVVHPPFNQANHGQEASTEMIDKTLARERSIWPTGCSVGPNSASLENRNVKQKTQKQQSDVTRGEDAQQEHPTAPRSLSVEEKHMETPSEIIQQAHKHPYHKSHAEGSHVGCLDLDGVVHPPFNQANHGQEASTEMVNKTLARERTVWPTGCSVGPNSVSVENRNVKQKTQKQQAFVTHAKDAQQEHANQVVQEPINHTAHKEAMSSLPTKETTATCSNQKKSQFVNAKTIAKKRRVEPLNHIIQQAEGHTSDNDCHENRVDFERQSKGKRHGSTCTLKEREQVMPPNKLTDLKQKNVCTNHEIQKEQIEVNVSKQTSGLTQKKRRKGSMASSNVQLRRSTRLAKDSVAAVECEPVESDPGDLQDFAPNIQVPSVTIEDEPMEWEPFQRRSPSPDYEVSVPTANTESVESEDDEHYDVSPDQSKSESEPPDIDRIITDFCPSTPSTHKMAEEISDESDDPDLTTTPSNTDMSNPEHFARNYCLLLPPEVRRALAKKKSNVHLDRFVYEGSNKVSLHDLSDSEEQQQVKKGKKAGGCGNLSVKVWTLPKGVRVPVSLNTSGLPIGENATLLINFLGALARDAILAPLTYISWKSIPKENKSVMWHIVKLKFDVDPPSELSIMTFIRNKRRVWKSQLKRKYYDSHTTEEECLADRDPRVPKEQWRVLVAYWNTEKFKAISAAGKASRARSTYINVTGSKSFARIRQEESRSGDPDHENPEGLGGDKASAIGAKRRGKTHRHKPGPSPENLQGRSASQAARAKRKAGDEASTLREEVVATEEIQKTQAWAGSKEARAERRAEEEAAALRKKVIVMEESQKKLQEDLARMTNAVSAMQKMMSTGGLPNGLMGGPVVPPKL</sequence>
<evidence type="ECO:0000313" key="2">
    <source>
        <dbReference type="Proteomes" id="UP001732700"/>
    </source>
</evidence>